<dbReference type="eggNOG" id="COG0254">
    <property type="taxonomic scope" value="Bacteria"/>
</dbReference>
<keyword evidence="10" id="KW-1185">Reference proteome</keyword>
<keyword evidence="4 8" id="KW-0694">RNA-binding</keyword>
<comment type="similarity">
    <text evidence="1 8">Belongs to the bacterial ribosomal protein bL31 family. Type A subfamily.</text>
</comment>
<dbReference type="NCBIfam" id="NF001809">
    <property type="entry name" value="PRK00528.1"/>
    <property type="match status" value="1"/>
</dbReference>
<evidence type="ECO:0000256" key="6">
    <source>
        <dbReference type="ARBA" id="ARBA00023274"/>
    </source>
</evidence>
<evidence type="ECO:0000256" key="3">
    <source>
        <dbReference type="ARBA" id="ARBA00022730"/>
    </source>
</evidence>
<dbReference type="SUPFAM" id="SSF143800">
    <property type="entry name" value="L28p-like"/>
    <property type="match status" value="1"/>
</dbReference>
<feature type="binding site" evidence="8">
    <location>
        <position position="59"/>
    </location>
    <ligand>
        <name>Zn(2+)</name>
        <dbReference type="ChEBI" id="CHEBI:29105"/>
    </ligand>
</feature>
<feature type="binding site" evidence="8">
    <location>
        <position position="56"/>
    </location>
    <ligand>
        <name>Zn(2+)</name>
        <dbReference type="ChEBI" id="CHEBI:29105"/>
    </ligand>
</feature>
<dbReference type="PANTHER" id="PTHR33280:SF6">
    <property type="entry name" value="LARGE RIBOSOMAL SUBUNIT PROTEIN BL31A"/>
    <property type="match status" value="1"/>
</dbReference>
<keyword evidence="3 8" id="KW-0699">rRNA-binding</keyword>
<keyword evidence="5 8" id="KW-0689">Ribosomal protein</keyword>
<dbReference type="InterPro" id="IPR042105">
    <property type="entry name" value="Ribosomal_bL31_sf"/>
</dbReference>
<dbReference type="PRINTS" id="PR01249">
    <property type="entry name" value="RIBOSOMALL31"/>
</dbReference>
<dbReference type="PANTHER" id="PTHR33280">
    <property type="entry name" value="50S RIBOSOMAL PROTEIN L31, CHLOROPLASTIC"/>
    <property type="match status" value="1"/>
</dbReference>
<dbReference type="InterPro" id="IPR002150">
    <property type="entry name" value="Ribosomal_bL31"/>
</dbReference>
<evidence type="ECO:0000256" key="4">
    <source>
        <dbReference type="ARBA" id="ARBA00022884"/>
    </source>
</evidence>
<dbReference type="STRING" id="225849.swp_0477"/>
<dbReference type="AlphaFoldDB" id="B8CI32"/>
<reference evidence="9 10" key="1">
    <citation type="journal article" date="2008" name="PLoS ONE">
        <title>Environmental adaptation: genomic analysis of the piezotolerant and psychrotolerant deep-sea iron reducing bacterium Shewanella piezotolerans WP3.</title>
        <authorList>
            <person name="Wang F."/>
            <person name="Wang J."/>
            <person name="Jian H."/>
            <person name="Zhang B."/>
            <person name="Li S."/>
            <person name="Wang F."/>
            <person name="Zeng X."/>
            <person name="Gao L."/>
            <person name="Bartlett D.H."/>
            <person name="Yu J."/>
            <person name="Hu S."/>
            <person name="Xiao X."/>
        </authorList>
    </citation>
    <scope>NUCLEOTIDE SEQUENCE [LARGE SCALE GENOMIC DNA]</scope>
    <source>
        <strain evidence="10">WP3 / JCM 13877</strain>
    </source>
</reference>
<dbReference type="HAMAP" id="MF_00501">
    <property type="entry name" value="Ribosomal_bL31_1"/>
    <property type="match status" value="1"/>
</dbReference>
<comment type="cofactor">
    <cofactor evidence="8">
        <name>Zn(2+)</name>
        <dbReference type="ChEBI" id="CHEBI:29105"/>
    </cofactor>
    <text evidence="8">Binds 1 zinc ion per subunit.</text>
</comment>
<evidence type="ECO:0000256" key="5">
    <source>
        <dbReference type="ARBA" id="ARBA00022980"/>
    </source>
</evidence>
<evidence type="ECO:0000313" key="9">
    <source>
        <dbReference type="EMBL" id="ACJ27308.1"/>
    </source>
</evidence>
<dbReference type="GO" id="GO:0003735">
    <property type="term" value="F:structural constituent of ribosome"/>
    <property type="evidence" value="ECO:0007669"/>
    <property type="project" value="InterPro"/>
</dbReference>
<dbReference type="PROSITE" id="PS01143">
    <property type="entry name" value="RIBOSOMAL_L31"/>
    <property type="match status" value="1"/>
</dbReference>
<evidence type="ECO:0000256" key="7">
    <source>
        <dbReference type="ARBA" id="ARBA00035687"/>
    </source>
</evidence>
<dbReference type="GO" id="GO:0006412">
    <property type="term" value="P:translation"/>
    <property type="evidence" value="ECO:0007669"/>
    <property type="project" value="UniProtKB-UniRule"/>
</dbReference>
<keyword evidence="8" id="KW-0862">Zinc</keyword>
<comment type="function">
    <text evidence="8">Binds the 23S rRNA.</text>
</comment>
<dbReference type="GO" id="GO:1990904">
    <property type="term" value="C:ribonucleoprotein complex"/>
    <property type="evidence" value="ECO:0007669"/>
    <property type="project" value="UniProtKB-KW"/>
</dbReference>
<protein>
    <recommendedName>
        <fullName evidence="7 8">Large ribosomal subunit protein bL31</fullName>
    </recommendedName>
</protein>
<dbReference type="KEGG" id="swp:swp_0477"/>
<evidence type="ECO:0000313" key="10">
    <source>
        <dbReference type="Proteomes" id="UP000000753"/>
    </source>
</evidence>
<gene>
    <name evidence="8" type="primary">rpmE</name>
    <name evidence="9" type="ordered locus">swp_0477</name>
</gene>
<name>B8CI32_SHEPW</name>
<dbReference type="Gene3D" id="4.10.830.30">
    <property type="entry name" value="Ribosomal protein L31"/>
    <property type="match status" value="1"/>
</dbReference>
<dbReference type="GO" id="GO:0005840">
    <property type="term" value="C:ribosome"/>
    <property type="evidence" value="ECO:0007669"/>
    <property type="project" value="UniProtKB-KW"/>
</dbReference>
<proteinExistence type="inferred from homology"/>
<feature type="binding site" evidence="8">
    <location>
        <position position="35"/>
    </location>
    <ligand>
        <name>Zn(2+)</name>
        <dbReference type="ChEBI" id="CHEBI:29105"/>
    </ligand>
</feature>
<keyword evidence="6 8" id="KW-0687">Ribonucleoprotein</keyword>
<feature type="binding site" evidence="8">
    <location>
        <position position="37"/>
    </location>
    <ligand>
        <name>Zn(2+)</name>
        <dbReference type="ChEBI" id="CHEBI:29105"/>
    </ligand>
</feature>
<dbReference type="Proteomes" id="UP000000753">
    <property type="component" value="Chromosome"/>
</dbReference>
<dbReference type="GO" id="GO:0046872">
    <property type="term" value="F:metal ion binding"/>
    <property type="evidence" value="ECO:0007669"/>
    <property type="project" value="UniProtKB-KW"/>
</dbReference>
<dbReference type="GO" id="GO:0019843">
    <property type="term" value="F:rRNA binding"/>
    <property type="evidence" value="ECO:0007669"/>
    <property type="project" value="UniProtKB-KW"/>
</dbReference>
<evidence type="ECO:0000256" key="1">
    <source>
        <dbReference type="ARBA" id="ARBA00009296"/>
    </source>
</evidence>
<keyword evidence="8" id="KW-0479">Metal-binding</keyword>
<sequence length="89" mass="9712">MVSDFGLEERHGLKLEVIPMKAGIHPDYAEITATCTCGNVIKINSTVGKDLHLDVCGSCHPFYTGTQKVMDTGGRIDKFNKRFGALGKK</sequence>
<dbReference type="HOGENOM" id="CLU_114306_4_0_6"/>
<dbReference type="NCBIfam" id="TIGR00105">
    <property type="entry name" value="L31"/>
    <property type="match status" value="1"/>
</dbReference>
<accession>B8CI32</accession>
<dbReference type="InterPro" id="IPR034704">
    <property type="entry name" value="Ribosomal_bL28/bL31-like_sf"/>
</dbReference>
<dbReference type="Pfam" id="PF01197">
    <property type="entry name" value="Ribosomal_L31"/>
    <property type="match status" value="1"/>
</dbReference>
<comment type="subunit">
    <text evidence="2 8">Part of the 50S ribosomal subunit.</text>
</comment>
<dbReference type="EMBL" id="CP000472">
    <property type="protein sequence ID" value="ACJ27308.1"/>
    <property type="molecule type" value="Genomic_DNA"/>
</dbReference>
<evidence type="ECO:0000256" key="8">
    <source>
        <dbReference type="HAMAP-Rule" id="MF_00501"/>
    </source>
</evidence>
<dbReference type="NCBIfam" id="NF000612">
    <property type="entry name" value="PRK00019.1"/>
    <property type="match status" value="1"/>
</dbReference>
<evidence type="ECO:0000256" key="2">
    <source>
        <dbReference type="ARBA" id="ARBA00011838"/>
    </source>
</evidence>
<dbReference type="InterPro" id="IPR027491">
    <property type="entry name" value="Ribosomal_bL31_A"/>
</dbReference>
<organism evidence="9 10">
    <name type="scientific">Shewanella piezotolerans (strain WP3 / JCM 13877)</name>
    <dbReference type="NCBI Taxonomy" id="225849"/>
    <lineage>
        <taxon>Bacteria</taxon>
        <taxon>Pseudomonadati</taxon>
        <taxon>Pseudomonadota</taxon>
        <taxon>Gammaproteobacteria</taxon>
        <taxon>Alteromonadales</taxon>
        <taxon>Shewanellaceae</taxon>
        <taxon>Shewanella</taxon>
    </lineage>
</organism>